<geneLocation type="chloroplast" evidence="1"/>
<keyword evidence="1" id="KW-0648">Protein biosynthesis</keyword>
<gene>
    <name evidence="1" type="primary">infA</name>
</gene>
<dbReference type="GO" id="GO:0003743">
    <property type="term" value="F:translation initiation factor activity"/>
    <property type="evidence" value="ECO:0007669"/>
    <property type="project" value="UniProtKB-KW"/>
</dbReference>
<keyword evidence="1" id="KW-0934">Plastid</keyword>
<reference evidence="1" key="1">
    <citation type="submission" date="2020-11" db="EMBL/GenBank/DDBJ databases">
        <authorList>
            <person name="Sun H."/>
            <person name="Xue X."/>
        </authorList>
    </citation>
    <scope>NUCLEOTIDE SEQUENCE</scope>
</reference>
<sequence>MARGDRVKVEISRYDSGWGV</sequence>
<protein>
    <submittedName>
        <fullName evidence="1">Translation initiation factor 1</fullName>
    </submittedName>
</protein>
<reference evidence="1" key="2">
    <citation type="submission" date="2021-03" db="EMBL/GenBank/DDBJ databases">
        <title>Complete Chloroplast Genome of Geranium sibiricum.</title>
        <authorList>
            <person name="Xx X."/>
        </authorList>
    </citation>
    <scope>NUCLEOTIDE SEQUENCE</scope>
</reference>
<proteinExistence type="predicted"/>
<dbReference type="EMBL" id="MW266075">
    <property type="protein sequence ID" value="QQD90189.1"/>
    <property type="molecule type" value="Genomic_DNA"/>
</dbReference>
<keyword evidence="1" id="KW-0150">Chloroplast</keyword>
<keyword evidence="1" id="KW-0396">Initiation factor</keyword>
<evidence type="ECO:0000313" key="1">
    <source>
        <dbReference type="EMBL" id="QQD90189.1"/>
    </source>
</evidence>
<dbReference type="GeneID" id="65342421"/>
<dbReference type="RefSeq" id="YP_010132526.1">
    <property type="nucleotide sequence ID" value="NC_056382.1"/>
</dbReference>
<organism evidence="1">
    <name type="scientific">Geranium sibiricum</name>
    <dbReference type="NCBI Taxonomy" id="345237"/>
    <lineage>
        <taxon>Eukaryota</taxon>
        <taxon>Viridiplantae</taxon>
        <taxon>Streptophyta</taxon>
        <taxon>Embryophyta</taxon>
        <taxon>Tracheophyta</taxon>
        <taxon>Spermatophyta</taxon>
        <taxon>Magnoliopsida</taxon>
        <taxon>eudicotyledons</taxon>
        <taxon>Gunneridae</taxon>
        <taxon>Pentapetalae</taxon>
        <taxon>rosids</taxon>
        <taxon>malvids</taxon>
        <taxon>Geraniales</taxon>
        <taxon>Geraniaceae</taxon>
        <taxon>Geranium</taxon>
    </lineage>
</organism>
<name>A0A7T4XAE9_9ROSI</name>
<accession>A0A7T4XAE9</accession>
<dbReference type="AlphaFoldDB" id="A0A7T4XAE9"/>